<dbReference type="EMBL" id="JAIQCV010000009">
    <property type="protein sequence ID" value="KAH1065348.1"/>
    <property type="molecule type" value="Genomic_DNA"/>
</dbReference>
<dbReference type="GO" id="GO:0004523">
    <property type="term" value="F:RNA-DNA hybrid ribonuclease activity"/>
    <property type="evidence" value="ECO:0007669"/>
    <property type="project" value="InterPro"/>
</dbReference>
<dbReference type="PANTHER" id="PTHR47074:SF61">
    <property type="entry name" value="RNASE H TYPE-1 DOMAIN-CONTAINING PROTEIN"/>
    <property type="match status" value="1"/>
</dbReference>
<dbReference type="Pfam" id="PF13456">
    <property type="entry name" value="RVT_3"/>
    <property type="match status" value="1"/>
</dbReference>
<dbReference type="Gene3D" id="3.30.420.10">
    <property type="entry name" value="Ribonuclease H-like superfamily/Ribonuclease H"/>
    <property type="match status" value="1"/>
</dbReference>
<dbReference type="GO" id="GO:0003676">
    <property type="term" value="F:nucleic acid binding"/>
    <property type="evidence" value="ECO:0007669"/>
    <property type="project" value="InterPro"/>
</dbReference>
<sequence length="131" mass="15029">MDEIKALRTTLHSNVSSPFVAEGFACLQATKLGILMGLSSVTIMGNLKIIIKKCQTIDRDKSVIGAIIRYIQNSRSHFQEIAFRFIQRSENIQAHKLPKEALEKREELYLVREALNCNETTLEERWPRNPD</sequence>
<proteinExistence type="predicted"/>
<dbReference type="InterPro" id="IPR036397">
    <property type="entry name" value="RNaseH_sf"/>
</dbReference>
<dbReference type="OrthoDB" id="997105at2759"/>
<evidence type="ECO:0000313" key="3">
    <source>
        <dbReference type="Proteomes" id="UP000828251"/>
    </source>
</evidence>
<feature type="domain" description="RNase H type-1" evidence="1">
    <location>
        <begin position="13"/>
        <end position="101"/>
    </location>
</feature>
<dbReference type="PANTHER" id="PTHR47074">
    <property type="entry name" value="BNAC02G40300D PROTEIN"/>
    <property type="match status" value="1"/>
</dbReference>
<comment type="caution">
    <text evidence="2">The sequence shown here is derived from an EMBL/GenBank/DDBJ whole genome shotgun (WGS) entry which is preliminary data.</text>
</comment>
<name>A0A9D3ZTS8_9ROSI</name>
<dbReference type="InterPro" id="IPR002156">
    <property type="entry name" value="RNaseH_domain"/>
</dbReference>
<dbReference type="InterPro" id="IPR052929">
    <property type="entry name" value="RNase_H-like_EbsB-rel"/>
</dbReference>
<gene>
    <name evidence="2" type="ORF">J1N35_030335</name>
</gene>
<keyword evidence="3" id="KW-1185">Reference proteome</keyword>
<evidence type="ECO:0000259" key="1">
    <source>
        <dbReference type="Pfam" id="PF13456"/>
    </source>
</evidence>
<protein>
    <recommendedName>
        <fullName evidence="1">RNase H type-1 domain-containing protein</fullName>
    </recommendedName>
</protein>
<reference evidence="2 3" key="1">
    <citation type="journal article" date="2021" name="Plant Biotechnol. J.">
        <title>Multi-omics assisted identification of the key and species-specific regulatory components of drought-tolerant mechanisms in Gossypium stocksii.</title>
        <authorList>
            <person name="Yu D."/>
            <person name="Ke L."/>
            <person name="Zhang D."/>
            <person name="Wu Y."/>
            <person name="Sun Y."/>
            <person name="Mei J."/>
            <person name="Sun J."/>
            <person name="Sun Y."/>
        </authorList>
    </citation>
    <scope>NUCLEOTIDE SEQUENCE [LARGE SCALE GENOMIC DNA]</scope>
    <source>
        <strain evidence="3">cv. E1</strain>
        <tissue evidence="2">Leaf</tissue>
    </source>
</reference>
<evidence type="ECO:0000313" key="2">
    <source>
        <dbReference type="EMBL" id="KAH1065348.1"/>
    </source>
</evidence>
<accession>A0A9D3ZTS8</accession>
<dbReference type="AlphaFoldDB" id="A0A9D3ZTS8"/>
<dbReference type="Proteomes" id="UP000828251">
    <property type="component" value="Unassembled WGS sequence"/>
</dbReference>
<organism evidence="2 3">
    <name type="scientific">Gossypium stocksii</name>
    <dbReference type="NCBI Taxonomy" id="47602"/>
    <lineage>
        <taxon>Eukaryota</taxon>
        <taxon>Viridiplantae</taxon>
        <taxon>Streptophyta</taxon>
        <taxon>Embryophyta</taxon>
        <taxon>Tracheophyta</taxon>
        <taxon>Spermatophyta</taxon>
        <taxon>Magnoliopsida</taxon>
        <taxon>eudicotyledons</taxon>
        <taxon>Gunneridae</taxon>
        <taxon>Pentapetalae</taxon>
        <taxon>rosids</taxon>
        <taxon>malvids</taxon>
        <taxon>Malvales</taxon>
        <taxon>Malvaceae</taxon>
        <taxon>Malvoideae</taxon>
        <taxon>Gossypium</taxon>
    </lineage>
</organism>